<evidence type="ECO:0000259" key="1">
    <source>
        <dbReference type="Pfam" id="PF04273"/>
    </source>
</evidence>
<feature type="domain" description="Beta-lactamase hydrolase-like protein phosphatase-like" evidence="1">
    <location>
        <begin position="5"/>
        <end position="106"/>
    </location>
</feature>
<dbReference type="GO" id="GO:0016787">
    <property type="term" value="F:hydrolase activity"/>
    <property type="evidence" value="ECO:0007669"/>
    <property type="project" value="InterPro"/>
</dbReference>
<dbReference type="InterPro" id="IPR005939">
    <property type="entry name" value="BLH_phosphatase-like"/>
</dbReference>
<keyword evidence="3" id="KW-1185">Reference proteome</keyword>
<evidence type="ECO:0000313" key="2">
    <source>
        <dbReference type="EMBL" id="SFO16428.1"/>
    </source>
</evidence>
<name>A0A1I5EY18_9PROT</name>
<gene>
    <name evidence="2" type="ORF">SAMN05216386_2813</name>
</gene>
<reference evidence="3" key="1">
    <citation type="submission" date="2016-10" db="EMBL/GenBank/DDBJ databases">
        <authorList>
            <person name="Varghese N."/>
        </authorList>
    </citation>
    <scope>NUCLEOTIDE SEQUENCE [LARGE SCALE GENOMIC DNA]</scope>
    <source>
        <strain evidence="3">Nsp8</strain>
    </source>
</reference>
<protein>
    <submittedName>
        <fullName evidence="2">Sulfide:quinone oxidoreductase</fullName>
    </submittedName>
</protein>
<dbReference type="EMBL" id="FOVJ01000009">
    <property type="protein sequence ID" value="SFO16428.1"/>
    <property type="molecule type" value="Genomic_DNA"/>
</dbReference>
<dbReference type="SUPFAM" id="SSF52799">
    <property type="entry name" value="(Phosphotyrosine protein) phosphatases II"/>
    <property type="match status" value="1"/>
</dbReference>
<dbReference type="RefSeq" id="WP_074798482.1">
    <property type="nucleotide sequence ID" value="NZ_FOVJ01000009.1"/>
</dbReference>
<accession>A0A1I5EY18</accession>
<dbReference type="STRING" id="1266925.GCA_000619905_02732"/>
<dbReference type="Proteomes" id="UP000183107">
    <property type="component" value="Unassembled WGS sequence"/>
</dbReference>
<dbReference type="Pfam" id="PF04273">
    <property type="entry name" value="BLH_phosphatase"/>
    <property type="match status" value="1"/>
</dbReference>
<dbReference type="InterPro" id="IPR029021">
    <property type="entry name" value="Prot-tyrosine_phosphatase-like"/>
</dbReference>
<organism evidence="2 3">
    <name type="scientific">Nitrosospira briensis</name>
    <dbReference type="NCBI Taxonomy" id="35799"/>
    <lineage>
        <taxon>Bacteria</taxon>
        <taxon>Pseudomonadati</taxon>
        <taxon>Pseudomonadota</taxon>
        <taxon>Betaproteobacteria</taxon>
        <taxon>Nitrosomonadales</taxon>
        <taxon>Nitrosomonadaceae</taxon>
        <taxon>Nitrosospira</taxon>
    </lineage>
</organism>
<evidence type="ECO:0000313" key="3">
    <source>
        <dbReference type="Proteomes" id="UP000183107"/>
    </source>
</evidence>
<proteinExistence type="predicted"/>
<dbReference type="OrthoDB" id="9802771at2"/>
<dbReference type="Gene3D" id="3.90.190.10">
    <property type="entry name" value="Protein tyrosine phosphatase superfamily"/>
    <property type="match status" value="1"/>
</dbReference>
<dbReference type="AlphaFoldDB" id="A0A1I5EY18"/>
<sequence length="114" mass="12578">MKPLTTINDNFSTSPQISAKDLTDIKAGGFKSVICNRPDDEDGGAHPAHNLLESEAKELGLQFAYLPIVPGQINETHVEQFKTLISELPGPILGYCRLGIRSKMLYERAMMFDA</sequence>